<reference evidence="14 15" key="1">
    <citation type="submission" date="2018-06" db="EMBL/GenBank/DDBJ databases">
        <title>Genomic Encyclopedia of Archaeal and Bacterial Type Strains, Phase II (KMG-II): from individual species to whole genera.</title>
        <authorList>
            <person name="Goeker M."/>
        </authorList>
    </citation>
    <scope>NUCLEOTIDE SEQUENCE [LARGE SCALE GENOMIC DNA]</scope>
    <source>
        <strain evidence="14 15">ATCC BAA-1881</strain>
    </source>
</reference>
<dbReference type="EMBL" id="QKUF01000023">
    <property type="protein sequence ID" value="PZW24057.1"/>
    <property type="molecule type" value="Genomic_DNA"/>
</dbReference>
<comment type="subcellular location">
    <subcellularLocation>
        <location evidence="1">Membrane</location>
        <topology evidence="1">Multi-pass membrane protein</topology>
    </subcellularLocation>
</comment>
<evidence type="ECO:0000256" key="9">
    <source>
        <dbReference type="ARBA" id="ARBA00023065"/>
    </source>
</evidence>
<keyword evidence="15" id="KW-1185">Reference proteome</keyword>
<dbReference type="GO" id="GO:0016020">
    <property type="term" value="C:membrane"/>
    <property type="evidence" value="ECO:0007669"/>
    <property type="project" value="UniProtKB-SubCell"/>
</dbReference>
<keyword evidence="9" id="KW-0406">Ion transport</keyword>
<keyword evidence="10 13" id="KW-0472">Membrane</keyword>
<comment type="caution">
    <text evidence="14">The sequence shown here is derived from an EMBL/GenBank/DDBJ whole genome shotgun (WGS) entry which is preliminary data.</text>
</comment>
<dbReference type="PANTHER" id="PTHR31462">
    <property type="entry name" value="ENDOSOMAL/LYSOSOMAL POTASSIUM CHANNEL TMEM175"/>
    <property type="match status" value="1"/>
</dbReference>
<proteinExistence type="inferred from homology"/>
<feature type="transmembrane region" description="Helical" evidence="13">
    <location>
        <begin position="20"/>
        <end position="41"/>
    </location>
</feature>
<evidence type="ECO:0000313" key="14">
    <source>
        <dbReference type="EMBL" id="PZW24057.1"/>
    </source>
</evidence>
<keyword evidence="5 13" id="KW-0812">Transmembrane</keyword>
<keyword evidence="7" id="KW-0630">Potassium</keyword>
<evidence type="ECO:0000256" key="3">
    <source>
        <dbReference type="ARBA" id="ARBA00022448"/>
    </source>
</evidence>
<evidence type="ECO:0000256" key="4">
    <source>
        <dbReference type="ARBA" id="ARBA00022538"/>
    </source>
</evidence>
<evidence type="ECO:0000256" key="8">
    <source>
        <dbReference type="ARBA" id="ARBA00022989"/>
    </source>
</evidence>
<gene>
    <name evidence="14" type="ORF">EI42_04748</name>
</gene>
<evidence type="ECO:0000313" key="15">
    <source>
        <dbReference type="Proteomes" id="UP000248806"/>
    </source>
</evidence>
<dbReference type="RefSeq" id="WP_111325054.1">
    <property type="nucleotide sequence ID" value="NZ_BIFX01000002.1"/>
</dbReference>
<evidence type="ECO:0000256" key="6">
    <source>
        <dbReference type="ARBA" id="ARBA00022826"/>
    </source>
</evidence>
<evidence type="ECO:0000256" key="11">
    <source>
        <dbReference type="ARBA" id="ARBA00023303"/>
    </source>
</evidence>
<dbReference type="Proteomes" id="UP000248806">
    <property type="component" value="Unassembled WGS sequence"/>
</dbReference>
<comment type="similarity">
    <text evidence="2">Belongs to the TMEM175 family.</text>
</comment>
<dbReference type="Pfam" id="PF06736">
    <property type="entry name" value="TMEM175"/>
    <property type="match status" value="1"/>
</dbReference>
<dbReference type="InterPro" id="IPR010617">
    <property type="entry name" value="TMEM175-like"/>
</dbReference>
<evidence type="ECO:0000256" key="2">
    <source>
        <dbReference type="ARBA" id="ARBA00006920"/>
    </source>
</evidence>
<name>A0A326U248_THEHA</name>
<evidence type="ECO:0000256" key="10">
    <source>
        <dbReference type="ARBA" id="ARBA00023136"/>
    </source>
</evidence>
<dbReference type="GO" id="GO:0015252">
    <property type="term" value="F:proton channel activity"/>
    <property type="evidence" value="ECO:0007669"/>
    <property type="project" value="InterPro"/>
</dbReference>
<comment type="catalytic activity">
    <reaction evidence="12">
        <text>K(+)(in) = K(+)(out)</text>
        <dbReference type="Rhea" id="RHEA:29463"/>
        <dbReference type="ChEBI" id="CHEBI:29103"/>
    </reaction>
</comment>
<evidence type="ECO:0000256" key="7">
    <source>
        <dbReference type="ARBA" id="ARBA00022958"/>
    </source>
</evidence>
<feature type="transmembrane region" description="Helical" evidence="13">
    <location>
        <begin position="100"/>
        <end position="121"/>
    </location>
</feature>
<evidence type="ECO:0000256" key="1">
    <source>
        <dbReference type="ARBA" id="ARBA00004141"/>
    </source>
</evidence>
<protein>
    <submittedName>
        <fullName evidence="14">Putative membrane protein</fullName>
    </submittedName>
</protein>
<dbReference type="AlphaFoldDB" id="A0A326U248"/>
<keyword evidence="4" id="KW-0633">Potassium transport</keyword>
<evidence type="ECO:0000256" key="13">
    <source>
        <dbReference type="SAM" id="Phobius"/>
    </source>
</evidence>
<feature type="transmembrane region" description="Helical" evidence="13">
    <location>
        <begin position="193"/>
        <end position="212"/>
    </location>
</feature>
<feature type="transmembrane region" description="Helical" evidence="13">
    <location>
        <begin position="127"/>
        <end position="147"/>
    </location>
</feature>
<feature type="transmembrane region" description="Helical" evidence="13">
    <location>
        <begin position="61"/>
        <end position="79"/>
    </location>
</feature>
<keyword evidence="6" id="KW-0631">Potassium channel</keyword>
<evidence type="ECO:0000256" key="12">
    <source>
        <dbReference type="ARBA" id="ARBA00034430"/>
    </source>
</evidence>
<feature type="transmembrane region" description="Helical" evidence="13">
    <location>
        <begin position="168"/>
        <end position="187"/>
    </location>
</feature>
<evidence type="ECO:0000256" key="5">
    <source>
        <dbReference type="ARBA" id="ARBA00022692"/>
    </source>
</evidence>
<dbReference type="GO" id="GO:0005267">
    <property type="term" value="F:potassium channel activity"/>
    <property type="evidence" value="ECO:0007669"/>
    <property type="project" value="UniProtKB-KW"/>
</dbReference>
<keyword evidence="11" id="KW-0407">Ion channel</keyword>
<accession>A0A326U248</accession>
<sequence length="227" mass="26370">MKLEKQQMADPEKWYSKDRLVALSDGIFAIAITLLVIDIRLPEGLDPRNHALITEKFFELFPQFLSYIVSFLVIANYWMAHRRLMANVEHINDRLTKAHLILLFIIALIPVSTNFFGTYYGVPILTVFYTLNLAFCGIASVFILFYTRFHRNLAPEDPTILRHMDHRLRSALVPPVVFVASLLFLFFPDGAYYLPFSWMLIPVFAYLVHLPWTPRKPRPATKPQAKK</sequence>
<dbReference type="PANTHER" id="PTHR31462:SF5">
    <property type="entry name" value="ENDOSOMAL_LYSOSOMAL PROTON CHANNEL TMEM175"/>
    <property type="match status" value="1"/>
</dbReference>
<dbReference type="OrthoDB" id="159858at2"/>
<keyword evidence="3" id="KW-0813">Transport</keyword>
<keyword evidence="8 13" id="KW-1133">Transmembrane helix</keyword>
<organism evidence="14 15">
    <name type="scientific">Thermosporothrix hazakensis</name>
    <dbReference type="NCBI Taxonomy" id="644383"/>
    <lineage>
        <taxon>Bacteria</taxon>
        <taxon>Bacillati</taxon>
        <taxon>Chloroflexota</taxon>
        <taxon>Ktedonobacteria</taxon>
        <taxon>Ktedonobacterales</taxon>
        <taxon>Thermosporotrichaceae</taxon>
        <taxon>Thermosporothrix</taxon>
    </lineage>
</organism>